<feature type="compositionally biased region" description="Polar residues" evidence="1">
    <location>
        <begin position="419"/>
        <end position="450"/>
    </location>
</feature>
<reference evidence="2 3" key="1">
    <citation type="journal article" date="2024" name="Nat. Commun.">
        <title>Phylogenomics reveals the evolutionary origins of lichenization in chlorophyte algae.</title>
        <authorList>
            <person name="Puginier C."/>
            <person name="Libourel C."/>
            <person name="Otte J."/>
            <person name="Skaloud P."/>
            <person name="Haon M."/>
            <person name="Grisel S."/>
            <person name="Petersen M."/>
            <person name="Berrin J.G."/>
            <person name="Delaux P.M."/>
            <person name="Dal Grande F."/>
            <person name="Keller J."/>
        </authorList>
    </citation>
    <scope>NUCLEOTIDE SEQUENCE [LARGE SCALE GENOMIC DNA]</scope>
    <source>
        <strain evidence="2 3">SAG 2523</strain>
    </source>
</reference>
<keyword evidence="3" id="KW-1185">Reference proteome</keyword>
<feature type="compositionally biased region" description="Basic and acidic residues" evidence="1">
    <location>
        <begin position="311"/>
        <end position="320"/>
    </location>
</feature>
<feature type="compositionally biased region" description="Polar residues" evidence="1">
    <location>
        <begin position="352"/>
        <end position="362"/>
    </location>
</feature>
<sequence length="911" mass="94788">MNQQDVEDQQALAANDIDPDADNYNLEDLFTPREGTPKEIVDAYFNQAVYGPEAVLLAGFRSEEIAMVRIILDSYGGQAVKVVPCTPALLHAPVSKALVAPEPNWNQPAPQAWLSGSTWGSQRTILFSGLNPAAQSAVVELLEESGLPPICIAAVDADNADSVLGEVLVRAVKGQRSRKAGAQDAEWRGRVTDELPNIEELLKDRMPDILQEVEGGEQSAEAAFAEAGSAASSKDRSGSSAAPECMLTNGFKVLASPTAVPSQSRETRASTQSAASTVASTESLPSISAGQSREFQADSQMSSTSDSYSPEEFRVLEPDARNLSSTDDSSQSRETRASTQSAASTMASTESIPGTSAGQSRDFQAVSSSASVPEASGIQDQPAAGQSPASRPVAGASQSREPQAATQSAVSTAASSESIPDSSAGQSRDFQPDTNAFNSNPGPHQQQSPGASMPATARQSRPAGFPEPPPLPSSFKLRPGPSPPQQPRANGASSRPLSATPAGIHADVNGRSTSGRGNEFPATIGPAPGSSPPWIGKTAGGSSSTSRMRDYAASIGAGPGSSPYERRSGPGKKTAARPFPNASGAGEDSVGADSLSSSSSRGVVPISGMPGDKATDPLPGNTDNSLSSAGESSSSMLGGHARSRQPSQLKSRRAGSNVWDPNEPDFVGFPDHDRVVRGGPDNPLPTIRPPAPTAEPRSPGFQPDVVQSSGTGSAAAPADMSWGTNPWQNAVRMAEGGAGSRVPRQPREGRRAGNSQRNPWAKTIKQQREKEWLRAGSTRPELGPKSVSGGSSAAGQQQPDQKAAEPPLSAESMRQEARGPARELIAAAMACGLTSDELKTMVDEAVADKAKGKSIDPLAAVKAFEPEHDDVPDPRAAERAVTQQQIFGQMDVQRPGQNEPIRATVMQGTLE</sequence>
<feature type="compositionally biased region" description="Low complexity" evidence="1">
    <location>
        <begin position="403"/>
        <end position="418"/>
    </location>
</feature>
<feature type="region of interest" description="Disordered" evidence="1">
    <location>
        <begin position="215"/>
        <end position="243"/>
    </location>
</feature>
<dbReference type="PANTHER" id="PTHR35732">
    <property type="entry name" value="OS10G0545100 PROTEIN"/>
    <property type="match status" value="1"/>
</dbReference>
<feature type="compositionally biased region" description="Polar residues" evidence="1">
    <location>
        <begin position="487"/>
        <end position="497"/>
    </location>
</feature>
<comment type="caution">
    <text evidence="2">The sequence shown here is derived from an EMBL/GenBank/DDBJ whole genome shotgun (WGS) entry which is preliminary data.</text>
</comment>
<feature type="compositionally biased region" description="Pro residues" evidence="1">
    <location>
        <begin position="682"/>
        <end position="693"/>
    </location>
</feature>
<feature type="compositionally biased region" description="Low complexity" evidence="1">
    <location>
        <begin position="589"/>
        <end position="608"/>
    </location>
</feature>
<feature type="region of interest" description="Disordered" evidence="1">
    <location>
        <begin position="1"/>
        <end position="26"/>
    </location>
</feature>
<dbReference type="Proteomes" id="UP001485043">
    <property type="component" value="Unassembled WGS sequence"/>
</dbReference>
<protein>
    <submittedName>
        <fullName evidence="2">Uncharacterized protein</fullName>
    </submittedName>
</protein>
<organism evidence="2 3">
    <name type="scientific">Apatococcus fuscideae</name>
    <dbReference type="NCBI Taxonomy" id="2026836"/>
    <lineage>
        <taxon>Eukaryota</taxon>
        <taxon>Viridiplantae</taxon>
        <taxon>Chlorophyta</taxon>
        <taxon>core chlorophytes</taxon>
        <taxon>Trebouxiophyceae</taxon>
        <taxon>Chlorellales</taxon>
        <taxon>Chlorellaceae</taxon>
        <taxon>Apatococcus</taxon>
    </lineage>
</organism>
<feature type="compositionally biased region" description="Low complexity" evidence="1">
    <location>
        <begin position="337"/>
        <end position="351"/>
    </location>
</feature>
<feature type="compositionally biased region" description="Low complexity" evidence="1">
    <location>
        <begin position="216"/>
        <end position="242"/>
    </location>
</feature>
<evidence type="ECO:0000313" key="2">
    <source>
        <dbReference type="EMBL" id="KAK9841906.1"/>
    </source>
</evidence>
<feature type="compositionally biased region" description="Low complexity" evidence="1">
    <location>
        <begin position="269"/>
        <end position="283"/>
    </location>
</feature>
<proteinExistence type="predicted"/>
<feature type="compositionally biased region" description="Low complexity" evidence="1">
    <location>
        <begin position="625"/>
        <end position="635"/>
    </location>
</feature>
<accession>A0AAW1S752</accession>
<name>A0AAW1S752_9CHLO</name>
<dbReference type="EMBL" id="JALJOV010001753">
    <property type="protein sequence ID" value="KAK9841906.1"/>
    <property type="molecule type" value="Genomic_DNA"/>
</dbReference>
<feature type="compositionally biased region" description="Polar residues" evidence="1">
    <location>
        <begin position="284"/>
        <end position="298"/>
    </location>
</feature>
<dbReference type="AlphaFoldDB" id="A0AAW1S752"/>
<feature type="compositionally biased region" description="Low complexity" evidence="1">
    <location>
        <begin position="299"/>
        <end position="308"/>
    </location>
</feature>
<dbReference type="PANTHER" id="PTHR35732:SF1">
    <property type="entry name" value="OS10G0545100 PROTEIN"/>
    <property type="match status" value="1"/>
</dbReference>
<evidence type="ECO:0000256" key="1">
    <source>
        <dbReference type="SAM" id="MobiDB-lite"/>
    </source>
</evidence>
<gene>
    <name evidence="2" type="ORF">WJX84_002200</name>
</gene>
<feature type="compositionally biased region" description="Low complexity" evidence="1">
    <location>
        <begin position="788"/>
        <end position="798"/>
    </location>
</feature>
<evidence type="ECO:0000313" key="3">
    <source>
        <dbReference type="Proteomes" id="UP001485043"/>
    </source>
</evidence>
<feature type="region of interest" description="Disordered" evidence="1">
    <location>
        <begin position="257"/>
        <end position="821"/>
    </location>
</feature>